<dbReference type="InterPro" id="IPR008978">
    <property type="entry name" value="HSP20-like_chaperone"/>
</dbReference>
<dbReference type="STRING" id="366584.SAMN05216377_12151"/>
<proteinExistence type="inferred from homology"/>
<dbReference type="OrthoDB" id="5242916at2"/>
<dbReference type="SUPFAM" id="SSF49764">
    <property type="entry name" value="HSP20-like chaperones"/>
    <property type="match status" value="1"/>
</dbReference>
<sequence length="163" mass="17484">MLLNYEPFADAVRLLDKVAGQTGMPTGMPMDIQRLDDHFVATFDLPGVDPGSIDVTVEGNALTVRAERSTPHEGGDWLTRERPRGSFSRRLMLGRDLDGDRLTATYRDGVLAITIPVAARAKPRKIEISHAGDRTALHPGPADASPDDSSGQPERSGLTAAGP</sequence>
<name>A0A1G8BJY3_PSEOR</name>
<protein>
    <submittedName>
        <fullName evidence="5">HSP20 family protein</fullName>
    </submittedName>
</protein>
<comment type="similarity">
    <text evidence="1 2">Belongs to the small heat shock protein (HSP20) family.</text>
</comment>
<evidence type="ECO:0000259" key="4">
    <source>
        <dbReference type="PROSITE" id="PS01031"/>
    </source>
</evidence>
<feature type="compositionally biased region" description="Basic and acidic residues" evidence="3">
    <location>
        <begin position="124"/>
        <end position="136"/>
    </location>
</feature>
<dbReference type="PANTHER" id="PTHR11527">
    <property type="entry name" value="HEAT-SHOCK PROTEIN 20 FAMILY MEMBER"/>
    <property type="match status" value="1"/>
</dbReference>
<evidence type="ECO:0000313" key="5">
    <source>
        <dbReference type="EMBL" id="SDH33383.1"/>
    </source>
</evidence>
<evidence type="ECO:0000256" key="3">
    <source>
        <dbReference type="SAM" id="MobiDB-lite"/>
    </source>
</evidence>
<dbReference type="Proteomes" id="UP000198967">
    <property type="component" value="Unassembled WGS sequence"/>
</dbReference>
<dbReference type="PROSITE" id="PS01031">
    <property type="entry name" value="SHSP"/>
    <property type="match status" value="1"/>
</dbReference>
<organism evidence="5 6">
    <name type="scientific">Pseudonocardia oroxyli</name>
    <dbReference type="NCBI Taxonomy" id="366584"/>
    <lineage>
        <taxon>Bacteria</taxon>
        <taxon>Bacillati</taxon>
        <taxon>Actinomycetota</taxon>
        <taxon>Actinomycetes</taxon>
        <taxon>Pseudonocardiales</taxon>
        <taxon>Pseudonocardiaceae</taxon>
        <taxon>Pseudonocardia</taxon>
    </lineage>
</organism>
<dbReference type="AlphaFoldDB" id="A0A1G8BJY3"/>
<dbReference type="CDD" id="cd06464">
    <property type="entry name" value="ACD_sHsps-like"/>
    <property type="match status" value="1"/>
</dbReference>
<dbReference type="InterPro" id="IPR031107">
    <property type="entry name" value="Small_HSP"/>
</dbReference>
<gene>
    <name evidence="5" type="ORF">SAMN05216377_12151</name>
</gene>
<accession>A0A1G8BJY3</accession>
<evidence type="ECO:0000313" key="6">
    <source>
        <dbReference type="Proteomes" id="UP000198967"/>
    </source>
</evidence>
<feature type="domain" description="SHSP" evidence="4">
    <location>
        <begin position="21"/>
        <end position="131"/>
    </location>
</feature>
<dbReference type="Pfam" id="PF00011">
    <property type="entry name" value="HSP20"/>
    <property type="match status" value="1"/>
</dbReference>
<dbReference type="RefSeq" id="WP_093089345.1">
    <property type="nucleotide sequence ID" value="NZ_FNBE01000021.1"/>
</dbReference>
<dbReference type="InterPro" id="IPR002068">
    <property type="entry name" value="A-crystallin/Hsp20_dom"/>
</dbReference>
<feature type="region of interest" description="Disordered" evidence="3">
    <location>
        <begin position="124"/>
        <end position="163"/>
    </location>
</feature>
<keyword evidence="6" id="KW-1185">Reference proteome</keyword>
<evidence type="ECO:0000256" key="1">
    <source>
        <dbReference type="PROSITE-ProRule" id="PRU00285"/>
    </source>
</evidence>
<reference evidence="5 6" key="1">
    <citation type="submission" date="2016-10" db="EMBL/GenBank/DDBJ databases">
        <authorList>
            <person name="de Groot N.N."/>
        </authorList>
    </citation>
    <scope>NUCLEOTIDE SEQUENCE [LARGE SCALE GENOMIC DNA]</scope>
    <source>
        <strain evidence="5 6">CGMCC 4.3143</strain>
    </source>
</reference>
<dbReference type="Gene3D" id="2.60.40.790">
    <property type="match status" value="1"/>
</dbReference>
<dbReference type="EMBL" id="FNBE01000021">
    <property type="protein sequence ID" value="SDH33383.1"/>
    <property type="molecule type" value="Genomic_DNA"/>
</dbReference>
<evidence type="ECO:0000256" key="2">
    <source>
        <dbReference type="RuleBase" id="RU003616"/>
    </source>
</evidence>